<dbReference type="InterPro" id="IPR009060">
    <property type="entry name" value="UBA-like_sf"/>
</dbReference>
<dbReference type="InterPro" id="IPR006577">
    <property type="entry name" value="UAS"/>
</dbReference>
<dbReference type="CDD" id="cd14273">
    <property type="entry name" value="UBA_TAP-C_like"/>
    <property type="match status" value="1"/>
</dbReference>
<dbReference type="STRING" id="329885.A0A4V5N688"/>
<name>A0A4V5N688_9PEZI</name>
<dbReference type="Pfam" id="PF00789">
    <property type="entry name" value="UBX"/>
    <property type="match status" value="1"/>
</dbReference>
<dbReference type="CDD" id="cd01767">
    <property type="entry name" value="UBX"/>
    <property type="match status" value="1"/>
</dbReference>
<dbReference type="SUPFAM" id="SSF52833">
    <property type="entry name" value="Thioredoxin-like"/>
    <property type="match status" value="1"/>
</dbReference>
<dbReference type="OrthoDB" id="1026733at2759"/>
<dbReference type="PANTHER" id="PTHR23322:SF1">
    <property type="entry name" value="FAS-ASSOCIATED FACTOR 2"/>
    <property type="match status" value="1"/>
</dbReference>
<keyword evidence="1 2" id="KW-0175">Coiled coil</keyword>
<dbReference type="InterPro" id="IPR036249">
    <property type="entry name" value="Thioredoxin-like_sf"/>
</dbReference>
<evidence type="ECO:0000256" key="3">
    <source>
        <dbReference type="SAM" id="MobiDB-lite"/>
    </source>
</evidence>
<organism evidence="5 6">
    <name type="scientific">Friedmanniomyces endolithicus</name>
    <dbReference type="NCBI Taxonomy" id="329885"/>
    <lineage>
        <taxon>Eukaryota</taxon>
        <taxon>Fungi</taxon>
        <taxon>Dikarya</taxon>
        <taxon>Ascomycota</taxon>
        <taxon>Pezizomycotina</taxon>
        <taxon>Dothideomycetes</taxon>
        <taxon>Dothideomycetidae</taxon>
        <taxon>Mycosphaerellales</taxon>
        <taxon>Teratosphaeriaceae</taxon>
        <taxon>Friedmanniomyces</taxon>
    </lineage>
</organism>
<accession>A0A4V5N688</accession>
<dbReference type="PANTHER" id="PTHR23322">
    <property type="entry name" value="FAS-ASSOCIATED PROTEIN"/>
    <property type="match status" value="1"/>
</dbReference>
<evidence type="ECO:0000256" key="2">
    <source>
        <dbReference type="SAM" id="Coils"/>
    </source>
</evidence>
<dbReference type="SMART" id="SM00594">
    <property type="entry name" value="UAS"/>
    <property type="match status" value="1"/>
</dbReference>
<dbReference type="Gene3D" id="3.10.20.90">
    <property type="entry name" value="Phosphatidylinositol 3-kinase Catalytic Subunit, Chain A, domain 1"/>
    <property type="match status" value="1"/>
</dbReference>
<feature type="coiled-coil region" evidence="2">
    <location>
        <begin position="358"/>
        <end position="395"/>
    </location>
</feature>
<dbReference type="Proteomes" id="UP000310066">
    <property type="component" value="Unassembled WGS sequence"/>
</dbReference>
<dbReference type="GO" id="GO:0043130">
    <property type="term" value="F:ubiquitin binding"/>
    <property type="evidence" value="ECO:0007669"/>
    <property type="project" value="TreeGrafter"/>
</dbReference>
<feature type="domain" description="UBX" evidence="4">
    <location>
        <begin position="414"/>
        <end position="487"/>
    </location>
</feature>
<dbReference type="GO" id="GO:0036503">
    <property type="term" value="P:ERAD pathway"/>
    <property type="evidence" value="ECO:0007669"/>
    <property type="project" value="TreeGrafter"/>
</dbReference>
<feature type="region of interest" description="Disordered" evidence="3">
    <location>
        <begin position="509"/>
        <end position="531"/>
    </location>
</feature>
<dbReference type="PROSITE" id="PS50033">
    <property type="entry name" value="UBX"/>
    <property type="match status" value="1"/>
</dbReference>
<evidence type="ECO:0000259" key="4">
    <source>
        <dbReference type="PROSITE" id="PS50033"/>
    </source>
</evidence>
<feature type="region of interest" description="Disordered" evidence="3">
    <location>
        <begin position="62"/>
        <end position="114"/>
    </location>
</feature>
<dbReference type="InterPro" id="IPR050730">
    <property type="entry name" value="UBX_domain-protein"/>
</dbReference>
<evidence type="ECO:0000313" key="5">
    <source>
        <dbReference type="EMBL" id="TKA34899.1"/>
    </source>
</evidence>
<dbReference type="AlphaFoldDB" id="A0A4V5N688"/>
<evidence type="ECO:0000256" key="1">
    <source>
        <dbReference type="ARBA" id="ARBA00023054"/>
    </source>
</evidence>
<dbReference type="Gene3D" id="3.40.30.10">
    <property type="entry name" value="Glutaredoxin"/>
    <property type="match status" value="1"/>
</dbReference>
<comment type="caution">
    <text evidence="5">The sequence shown here is derived from an EMBL/GenBank/DDBJ whole genome shotgun (WGS) entry which is preliminary data.</text>
</comment>
<evidence type="ECO:0000313" key="6">
    <source>
        <dbReference type="Proteomes" id="UP000310066"/>
    </source>
</evidence>
<dbReference type="GO" id="GO:0005783">
    <property type="term" value="C:endoplasmic reticulum"/>
    <property type="evidence" value="ECO:0007669"/>
    <property type="project" value="TreeGrafter"/>
</dbReference>
<sequence>MPDPDFDITSLSEEQQLALQQFTSVTDSELNAAIPLLQKCQWNAQIAITRFFDGDADTVDPAAEAARAPPPPPSQPGRRSETLIDSLSPRSHSSRRQHDQRPDTVPRIVPTPDSQLSRPLPFPISLLLLPFNLTYTLLQRLLGTITYLCPFLPRLLSRFRPSPPPRRRHLNPRDTTARFIRDFETEYNLSPHSNTLPFAESGYAQAFDQAKRDLRFLLVVLLSPEHDDTAQFVRDTLLAPEIVAFLNDSAKHELVLWAGSVQDAEAYQVASGLGVTRFPYACLIVQSPAAETGSGGGAGMTRVATFAGPVTAHDFLAKMREAMAKQRPELEGLRRKRREQMEGRSILREQASAYERSLAQDREKARVKREELAQMEKVGREAREKGERIEEARRRREAWRRWRARDIPAEPGSEVRDAVRISLRLLSGERVVRKFRPEAGVEEVYAFVECYDLVQERPEDFSEKEPTGPEEGYEHDFGFRLVSPMPRAVYDVKAGGRIGDRIGRSGNLVVEKVVGEDDDDDEDEEEAGEER</sequence>
<dbReference type="InterPro" id="IPR029071">
    <property type="entry name" value="Ubiquitin-like_domsf"/>
</dbReference>
<dbReference type="SUPFAM" id="SSF46934">
    <property type="entry name" value="UBA-like"/>
    <property type="match status" value="1"/>
</dbReference>
<dbReference type="Pfam" id="PF14555">
    <property type="entry name" value="UBA_4"/>
    <property type="match status" value="1"/>
</dbReference>
<gene>
    <name evidence="5" type="ORF">B0A54_13862</name>
</gene>
<proteinExistence type="predicted"/>
<reference evidence="5 6" key="1">
    <citation type="submission" date="2017-03" db="EMBL/GenBank/DDBJ databases">
        <title>Genomes of endolithic fungi from Antarctica.</title>
        <authorList>
            <person name="Coleine C."/>
            <person name="Masonjones S."/>
            <person name="Stajich J.E."/>
        </authorList>
    </citation>
    <scope>NUCLEOTIDE SEQUENCE [LARGE SCALE GENOMIC DNA]</scope>
    <source>
        <strain evidence="5 6">CCFEE 5311</strain>
    </source>
</reference>
<dbReference type="Gene3D" id="1.10.8.10">
    <property type="entry name" value="DNA helicase RuvA subunit, C-terminal domain"/>
    <property type="match status" value="1"/>
</dbReference>
<dbReference type="EMBL" id="NAJP01000075">
    <property type="protein sequence ID" value="TKA34899.1"/>
    <property type="molecule type" value="Genomic_DNA"/>
</dbReference>
<dbReference type="SUPFAM" id="SSF54236">
    <property type="entry name" value="Ubiquitin-like"/>
    <property type="match status" value="1"/>
</dbReference>
<feature type="compositionally biased region" description="Acidic residues" evidence="3">
    <location>
        <begin position="516"/>
        <end position="531"/>
    </location>
</feature>
<protein>
    <recommendedName>
        <fullName evidence="4">UBX domain-containing protein</fullName>
    </recommendedName>
</protein>
<dbReference type="InterPro" id="IPR001012">
    <property type="entry name" value="UBX_dom"/>
</dbReference>